<proteinExistence type="predicted"/>
<dbReference type="EMBL" id="DRLF01000455">
    <property type="protein sequence ID" value="HEC07816.1"/>
    <property type="molecule type" value="Genomic_DNA"/>
</dbReference>
<keyword evidence="1" id="KW-0812">Transmembrane</keyword>
<evidence type="ECO:0000313" key="3">
    <source>
        <dbReference type="EMBL" id="HEC07816.1"/>
    </source>
</evidence>
<feature type="domain" description="DUF4342" evidence="2">
    <location>
        <begin position="11"/>
        <end position="90"/>
    </location>
</feature>
<dbReference type="AlphaFoldDB" id="A0A831RY74"/>
<gene>
    <name evidence="3" type="ORF">ENJ12_13250</name>
</gene>
<accession>A0A831RY74</accession>
<sequence length="102" mass="11028">MNDSPENKDTDWKEEIFIAGNELVDRIKELVAEGNVRRLIIRKPDGESLLEIPLTAGVAVGGAVTIIAPVLAALGALAALIKDFKLEVVRTDPAESDEEKHP</sequence>
<feature type="transmembrane region" description="Helical" evidence="1">
    <location>
        <begin position="54"/>
        <end position="81"/>
    </location>
</feature>
<keyword evidence="1" id="KW-0472">Membrane</keyword>
<comment type="caution">
    <text evidence="3">The sequence shown here is derived from an EMBL/GenBank/DDBJ whole genome shotgun (WGS) entry which is preliminary data.</text>
</comment>
<name>A0A831RY74_9GAMM</name>
<organism evidence="3">
    <name type="scientific">Thiolapillus brandeum</name>
    <dbReference type="NCBI Taxonomy" id="1076588"/>
    <lineage>
        <taxon>Bacteria</taxon>
        <taxon>Pseudomonadati</taxon>
        <taxon>Pseudomonadota</taxon>
        <taxon>Gammaproteobacteria</taxon>
        <taxon>Chromatiales</taxon>
        <taxon>Sedimenticolaceae</taxon>
        <taxon>Thiolapillus</taxon>
    </lineage>
</organism>
<dbReference type="InterPro" id="IPR025642">
    <property type="entry name" value="DUF4342"/>
</dbReference>
<protein>
    <submittedName>
        <fullName evidence="3">DUF4342 domain-containing protein</fullName>
    </submittedName>
</protein>
<reference evidence="3" key="1">
    <citation type="journal article" date="2020" name="mSystems">
        <title>Genome- and Community-Level Interaction Insights into Carbon Utilization and Element Cycling Functions of Hydrothermarchaeota in Hydrothermal Sediment.</title>
        <authorList>
            <person name="Zhou Z."/>
            <person name="Liu Y."/>
            <person name="Xu W."/>
            <person name="Pan J."/>
            <person name="Luo Z.H."/>
            <person name="Li M."/>
        </authorList>
    </citation>
    <scope>NUCLEOTIDE SEQUENCE [LARGE SCALE GENOMIC DNA]</scope>
    <source>
        <strain evidence="3">HyVt-458</strain>
    </source>
</reference>
<evidence type="ECO:0000256" key="1">
    <source>
        <dbReference type="SAM" id="Phobius"/>
    </source>
</evidence>
<dbReference type="Pfam" id="PF14242">
    <property type="entry name" value="DUF4342"/>
    <property type="match status" value="1"/>
</dbReference>
<dbReference type="Proteomes" id="UP000886339">
    <property type="component" value="Unassembled WGS sequence"/>
</dbReference>
<evidence type="ECO:0000259" key="2">
    <source>
        <dbReference type="Pfam" id="PF14242"/>
    </source>
</evidence>
<keyword evidence="1" id="KW-1133">Transmembrane helix</keyword>